<feature type="non-terminal residue" evidence="14">
    <location>
        <position position="1"/>
    </location>
</feature>
<evidence type="ECO:0000256" key="11">
    <source>
        <dbReference type="SAM" id="Phobius"/>
    </source>
</evidence>
<feature type="compositionally biased region" description="Polar residues" evidence="10">
    <location>
        <begin position="607"/>
        <end position="629"/>
    </location>
</feature>
<evidence type="ECO:0000256" key="1">
    <source>
        <dbReference type="ARBA" id="ARBA00004651"/>
    </source>
</evidence>
<evidence type="ECO:0000256" key="9">
    <source>
        <dbReference type="ARBA" id="ARBA00023224"/>
    </source>
</evidence>
<evidence type="ECO:0000256" key="5">
    <source>
        <dbReference type="ARBA" id="ARBA00022989"/>
    </source>
</evidence>
<feature type="domain" description="G-protein coupled receptors family 1 profile" evidence="12">
    <location>
        <begin position="1"/>
        <end position="162"/>
    </location>
</feature>
<dbReference type="GO" id="GO:0004930">
    <property type="term" value="F:G protein-coupled receptor activity"/>
    <property type="evidence" value="ECO:0007669"/>
    <property type="project" value="UniProtKB-KW"/>
</dbReference>
<keyword evidence="13" id="KW-1185">Reference proteome</keyword>
<evidence type="ECO:0000256" key="3">
    <source>
        <dbReference type="ARBA" id="ARBA00022475"/>
    </source>
</evidence>
<dbReference type="GO" id="GO:0005886">
    <property type="term" value="C:plasma membrane"/>
    <property type="evidence" value="ECO:0007669"/>
    <property type="project" value="UniProtKB-SubCell"/>
</dbReference>
<feature type="transmembrane region" description="Helical" evidence="11">
    <location>
        <begin position="22"/>
        <end position="42"/>
    </location>
</feature>
<keyword evidence="8" id="KW-0675">Receptor</keyword>
<feature type="transmembrane region" description="Helical" evidence="11">
    <location>
        <begin position="775"/>
        <end position="796"/>
    </location>
</feature>
<evidence type="ECO:0000256" key="4">
    <source>
        <dbReference type="ARBA" id="ARBA00022692"/>
    </source>
</evidence>
<keyword evidence="9" id="KW-0807">Transducer</keyword>
<dbReference type="PROSITE" id="PS50262">
    <property type="entry name" value="G_PROTEIN_RECEP_F1_2"/>
    <property type="match status" value="1"/>
</dbReference>
<feature type="compositionally biased region" description="Basic and acidic residues" evidence="10">
    <location>
        <begin position="669"/>
        <end position="693"/>
    </location>
</feature>
<feature type="compositionally biased region" description="Polar residues" evidence="10">
    <location>
        <begin position="558"/>
        <end position="575"/>
    </location>
</feature>
<feature type="transmembrane region" description="Helical" evidence="11">
    <location>
        <begin position="136"/>
        <end position="165"/>
    </location>
</feature>
<dbReference type="STRING" id="121845.A0A1S3DFF9"/>
<proteinExistence type="inferred from homology"/>
<reference evidence="14" key="1">
    <citation type="submission" date="2025-08" db="UniProtKB">
        <authorList>
            <consortium name="RefSeq"/>
        </authorList>
    </citation>
    <scope>IDENTIFICATION</scope>
</reference>
<dbReference type="InterPro" id="IPR000276">
    <property type="entry name" value="GPCR_Rhodpsn"/>
</dbReference>
<keyword evidence="7 11" id="KW-0472">Membrane</keyword>
<dbReference type="RefSeq" id="XP_008480784.1">
    <property type="nucleotide sequence ID" value="XM_008482562.1"/>
</dbReference>
<sequence length="853" mass="96920">CNSQLVFIFIKRPALRNLSNRFIINLLITNLAACWSILPILYYDTILYDSMERSTNLSVLIACIIEGITAGMCTASVFSVVLIAVDQYFAVLEPLRYHSIIRKRATWQLFCMAWSISLTVGLMGVANNFYRSAYAAVYPILFSFIIFLIPFIAICYIYFCIYWAAHENSLRTRTNCSSSLFNECSNSDLRISHDSILKENKACHKQGDIKFKHKFPRCKCNPYQKPASHESLSKKMKHESKPLLVKDRKCKHNPHKGVKVSKPNELYPITSIEDIDLLMTDKKAPVSPEKKLETLCDEQIVMNIDSKPVTTDEHLECDKVDSPVIPEPVAEPPKHQMFFVTNNNNNNSILKVNNNVKMSSLNRQLISNTIVTSLNSCGTPCILGENKDSTSSLSDHARNQSLASISNQNTSSVISLSQVDDCSLVSSLRNQSIMSLSSYNPSIASSVSDITLSNHYGVSYFIHDDLLSSYFCDKDFLASLNVYKTDDLPQEHEPVTSLKGKDRYVRISLGCYNGIENVQVCNPKPGYVMDENISCDELSCKNSQPLSLRFSQERLDDSSQPLNNPDSPASTSLTGQVMETTNNAMTSKTCDKQLDQNSLHEELPRDTCQSNDESCTKPRQTKSSPNLNQIDVDRCNQMSTNTNQTEERYYAVDEKRDPPSKARMFKKNNYTDDRRKQFYENERRKSNDSKCSSDDMEAMSSNCHYYRNMEMFHSPREKTRSIDSVVSRSGVRSFHPSSTRSSLKSTSSTLVNSLKHRFSNASMFKYREESRTAKISLSVIIMALFSWLPFTILLLLHSPLFNVINYTQYSTYSTAVIQFLSRYIKGKGRGLQFYAEFVNLGLRECPENVWRIL</sequence>
<comment type="similarity">
    <text evidence="2">Belongs to the G-protein coupled receptor 1 family.</text>
</comment>
<feature type="region of interest" description="Disordered" evidence="10">
    <location>
        <begin position="553"/>
        <end position="575"/>
    </location>
</feature>
<dbReference type="Gene3D" id="1.20.1070.10">
    <property type="entry name" value="Rhodopsin 7-helix transmembrane proteins"/>
    <property type="match status" value="1"/>
</dbReference>
<dbReference type="PANTHER" id="PTHR24249">
    <property type="entry name" value="HISTAMINE RECEPTOR-RELATED G-PROTEIN COUPLED RECEPTOR"/>
    <property type="match status" value="1"/>
</dbReference>
<accession>A0A1S3DFF9</accession>
<evidence type="ECO:0000256" key="10">
    <source>
        <dbReference type="SAM" id="MobiDB-lite"/>
    </source>
</evidence>
<dbReference type="KEGG" id="dci:103517525"/>
<feature type="transmembrane region" description="Helical" evidence="11">
    <location>
        <begin position="57"/>
        <end position="85"/>
    </location>
</feature>
<evidence type="ECO:0000259" key="12">
    <source>
        <dbReference type="PROSITE" id="PS50262"/>
    </source>
</evidence>
<dbReference type="Proteomes" id="UP000079169">
    <property type="component" value="Unplaced"/>
</dbReference>
<organism evidence="13 14">
    <name type="scientific">Diaphorina citri</name>
    <name type="common">Asian citrus psyllid</name>
    <dbReference type="NCBI Taxonomy" id="121845"/>
    <lineage>
        <taxon>Eukaryota</taxon>
        <taxon>Metazoa</taxon>
        <taxon>Ecdysozoa</taxon>
        <taxon>Arthropoda</taxon>
        <taxon>Hexapoda</taxon>
        <taxon>Insecta</taxon>
        <taxon>Pterygota</taxon>
        <taxon>Neoptera</taxon>
        <taxon>Paraneoptera</taxon>
        <taxon>Hemiptera</taxon>
        <taxon>Sternorrhyncha</taxon>
        <taxon>Psylloidea</taxon>
        <taxon>Psyllidae</taxon>
        <taxon>Diaphorininae</taxon>
        <taxon>Diaphorina</taxon>
    </lineage>
</organism>
<keyword evidence="5 11" id="KW-1133">Transmembrane helix</keyword>
<keyword evidence="3" id="KW-1003">Cell membrane</keyword>
<keyword evidence="4 11" id="KW-0812">Transmembrane</keyword>
<feature type="region of interest" description="Disordered" evidence="10">
    <location>
        <begin position="653"/>
        <end position="695"/>
    </location>
</feature>
<protein>
    <submittedName>
        <fullName evidence="14">Uncharacterized protein LOC103517525</fullName>
    </submittedName>
</protein>
<dbReference type="InterPro" id="IPR050569">
    <property type="entry name" value="TAAR"/>
</dbReference>
<dbReference type="CDD" id="cd00637">
    <property type="entry name" value="7tm_classA_rhodopsin-like"/>
    <property type="match status" value="1"/>
</dbReference>
<evidence type="ECO:0000256" key="7">
    <source>
        <dbReference type="ARBA" id="ARBA00023136"/>
    </source>
</evidence>
<dbReference type="PaxDb" id="121845-A0A1S3DFF9"/>
<dbReference type="InterPro" id="IPR017452">
    <property type="entry name" value="GPCR_Rhodpsn_7TM"/>
</dbReference>
<comment type="subcellular location">
    <subcellularLocation>
        <location evidence="1">Cell membrane</location>
        <topology evidence="1">Multi-pass membrane protein</topology>
    </subcellularLocation>
</comment>
<evidence type="ECO:0000256" key="8">
    <source>
        <dbReference type="ARBA" id="ARBA00023170"/>
    </source>
</evidence>
<evidence type="ECO:0000313" key="14">
    <source>
        <dbReference type="RefSeq" id="XP_008480784.1"/>
    </source>
</evidence>
<evidence type="ECO:0000313" key="13">
    <source>
        <dbReference type="Proteomes" id="UP000079169"/>
    </source>
</evidence>
<dbReference type="PRINTS" id="PR00237">
    <property type="entry name" value="GPCRRHODOPSN"/>
</dbReference>
<name>A0A1S3DFF9_DIACI</name>
<evidence type="ECO:0000256" key="2">
    <source>
        <dbReference type="ARBA" id="ARBA00010663"/>
    </source>
</evidence>
<feature type="transmembrane region" description="Helical" evidence="11">
    <location>
        <begin position="106"/>
        <end position="130"/>
    </location>
</feature>
<gene>
    <name evidence="14" type="primary">LOC103517525</name>
</gene>
<dbReference type="GeneID" id="103517525"/>
<feature type="region of interest" description="Disordered" evidence="10">
    <location>
        <begin position="601"/>
        <end position="631"/>
    </location>
</feature>
<dbReference type="Pfam" id="PF00001">
    <property type="entry name" value="7tm_1"/>
    <property type="match status" value="1"/>
</dbReference>
<evidence type="ECO:0000256" key="6">
    <source>
        <dbReference type="ARBA" id="ARBA00023040"/>
    </source>
</evidence>
<dbReference type="AlphaFoldDB" id="A0A1S3DFF9"/>
<dbReference type="SUPFAM" id="SSF81321">
    <property type="entry name" value="Family A G protein-coupled receptor-like"/>
    <property type="match status" value="1"/>
</dbReference>
<keyword evidence="6" id="KW-0297">G-protein coupled receptor</keyword>